<organism evidence="10 11">
    <name type="scientific">Enterobacter cancerogenus</name>
    <dbReference type="NCBI Taxonomy" id="69218"/>
    <lineage>
        <taxon>Bacteria</taxon>
        <taxon>Pseudomonadati</taxon>
        <taxon>Pseudomonadota</taxon>
        <taxon>Gammaproteobacteria</taxon>
        <taxon>Enterobacterales</taxon>
        <taxon>Enterobacteriaceae</taxon>
        <taxon>Enterobacter</taxon>
        <taxon>Enterobacter cloacae complex</taxon>
    </lineage>
</organism>
<dbReference type="GO" id="GO:0005737">
    <property type="term" value="C:cytoplasm"/>
    <property type="evidence" value="ECO:0007669"/>
    <property type="project" value="TreeGrafter"/>
</dbReference>
<feature type="coiled-coil region" evidence="8">
    <location>
        <begin position="529"/>
        <end position="556"/>
    </location>
</feature>
<evidence type="ECO:0000259" key="9">
    <source>
        <dbReference type="PROSITE" id="PS51903"/>
    </source>
</evidence>
<dbReference type="InterPro" id="IPR027417">
    <property type="entry name" value="P-loop_NTPase"/>
</dbReference>
<dbReference type="Proteomes" id="UP000306327">
    <property type="component" value="Unassembled WGS sequence"/>
</dbReference>
<name>A0AB38P4K9_9ENTR</name>
<dbReference type="SUPFAM" id="SSF52540">
    <property type="entry name" value="P-loop containing nucleoside triphosphate hydrolases"/>
    <property type="match status" value="2"/>
</dbReference>
<dbReference type="PROSITE" id="PS51903">
    <property type="entry name" value="CLP_R"/>
    <property type="match status" value="1"/>
</dbReference>
<protein>
    <submittedName>
        <fullName evidence="10">Type VI secretion system ATPase TssH</fullName>
    </submittedName>
</protein>
<evidence type="ECO:0000256" key="8">
    <source>
        <dbReference type="SAM" id="Coils"/>
    </source>
</evidence>
<dbReference type="InterPro" id="IPR019489">
    <property type="entry name" value="Clp_ATPase_C"/>
</dbReference>
<dbReference type="InterPro" id="IPR050130">
    <property type="entry name" value="ClpA_ClpB"/>
</dbReference>
<dbReference type="PANTHER" id="PTHR11638">
    <property type="entry name" value="ATP-DEPENDENT CLP PROTEASE"/>
    <property type="match status" value="1"/>
</dbReference>
<dbReference type="Pfam" id="PF02861">
    <property type="entry name" value="Clp_N"/>
    <property type="match status" value="1"/>
</dbReference>
<dbReference type="Pfam" id="PF17871">
    <property type="entry name" value="AAA_lid_9"/>
    <property type="match status" value="1"/>
</dbReference>
<dbReference type="Gene3D" id="1.10.8.60">
    <property type="match status" value="1"/>
</dbReference>
<evidence type="ECO:0000313" key="11">
    <source>
        <dbReference type="Proteomes" id="UP000306327"/>
    </source>
</evidence>
<dbReference type="InterPro" id="IPR036628">
    <property type="entry name" value="Clp_N_dom_sf"/>
</dbReference>
<dbReference type="Pfam" id="PF07724">
    <property type="entry name" value="AAA_2"/>
    <property type="match status" value="1"/>
</dbReference>
<reference evidence="10 11" key="1">
    <citation type="journal article" date="2019" name="Sci. Rep.">
        <title>Differences in resource use lead to coexistence of seed-transmitted microbial populations.</title>
        <authorList>
            <person name="Torres-Cortes G."/>
            <person name="Garcia B.J."/>
            <person name="Compant S."/>
            <person name="Rezki S."/>
            <person name="Jones P."/>
            <person name="Preveaux A."/>
            <person name="Briand M."/>
            <person name="Roulet A."/>
            <person name="Bouchez O."/>
            <person name="Jacobson D."/>
            <person name="Barret M."/>
        </authorList>
    </citation>
    <scope>NUCLEOTIDE SEQUENCE [LARGE SCALE GENOMIC DNA]</scope>
    <source>
        <strain evidence="10 11">CFBP13530</strain>
    </source>
</reference>
<dbReference type="InterPro" id="IPR017729">
    <property type="entry name" value="ATPase_T6SS_ClpV1"/>
</dbReference>
<feature type="domain" description="Clp R" evidence="9">
    <location>
        <begin position="13"/>
        <end position="152"/>
    </location>
</feature>
<dbReference type="Pfam" id="PF00004">
    <property type="entry name" value="AAA"/>
    <property type="match status" value="1"/>
</dbReference>
<comment type="similarity">
    <text evidence="1 7">Belongs to the ClpA/ClpB family.</text>
</comment>
<evidence type="ECO:0000256" key="1">
    <source>
        <dbReference type="ARBA" id="ARBA00008675"/>
    </source>
</evidence>
<dbReference type="SMART" id="SM01086">
    <property type="entry name" value="ClpB_D2-small"/>
    <property type="match status" value="1"/>
</dbReference>
<dbReference type="CDD" id="cd00009">
    <property type="entry name" value="AAA"/>
    <property type="match status" value="1"/>
</dbReference>
<accession>A0AB38P4K9</accession>
<evidence type="ECO:0000256" key="5">
    <source>
        <dbReference type="ARBA" id="ARBA00023186"/>
    </source>
</evidence>
<dbReference type="InterPro" id="IPR028299">
    <property type="entry name" value="ClpA/B_CS2"/>
</dbReference>
<dbReference type="Gene3D" id="3.40.50.300">
    <property type="entry name" value="P-loop containing nucleotide triphosphate hydrolases"/>
    <property type="match status" value="3"/>
</dbReference>
<dbReference type="SUPFAM" id="SSF81923">
    <property type="entry name" value="Double Clp-N motif"/>
    <property type="match status" value="1"/>
</dbReference>
<dbReference type="InterPro" id="IPR003593">
    <property type="entry name" value="AAA+_ATPase"/>
</dbReference>
<evidence type="ECO:0000256" key="2">
    <source>
        <dbReference type="ARBA" id="ARBA00022737"/>
    </source>
</evidence>
<evidence type="ECO:0000313" key="10">
    <source>
        <dbReference type="EMBL" id="TKK19051.1"/>
    </source>
</evidence>
<sequence>MSFVVAITRKNLFGKLNVSLFKSVESATTLCKLRGNPYVELIHWLNQIYQQQDSDIRHIVRHFELDAEMLERDFAQALTRLPAGASSISDFSYHIELAIERAWIFASLECQNTSIRSGHLLMALLTTMELRRALFGISSVFEKIPLEQLSKDLGYIIRDSAEESEAGGAMVSAEAGVPGEASNAMGSAQSGGLAQYSTDLTALAREGKIDPVLGRDKEINTMIDILLRRRQNNPLLTGEAGVGKTAVVEGLALALAAGEVPPALQKVRLLTLDVTALSAGASMKGEFEARLKAVLEDAAKSVDPVILFIDEVHTLVGAGGNAGTGDAANLMKPMLARGQLRTIGATTWSEFKRHIEKDPALTRRFQVLQVDEPSEDLAIAMLRGLLPVLEKHHGVWVMDEAIRAAVRLSHRYIPARQLPDKAISLLDTACARVAVAQHAPPTELQLLKFRQQSAKAELSMLEKAIGFGKEDDTRLQPIQRTIDDHAEEASVLERRWTQECELVAAIIDTRQQLLAATVEDPQMPEAEKISYLQSRLNELEETLSKIRGEKALVQTEVNASIVAAIVADWTGIPVGQVLKDDVSAVMELPQRLAEKVIGQTYALTCLSQSIQTARAGLADPQKPFGVFMLVGPSGVGKTETALAIADQLYGGKQNLITINMSEYQEAHTVSSLKGSPPGYVGYGEGGVLTEAVRRKPYSVILLDEVEKAHSDVHELFFQVFDKGSMEDGEGRQIDFRNTVILLTSNAGSDIISSACADPQTMPDEEGLLKLLQPALLKVFPAAFLGRVTVIPYLPLATDSLQHIVRIHLNRIAERAKAQHDMALTFSDELVQHVVEQCPVAETGARMLIRFIEKNILPKIGSALLNQVDKSAKNKTIAMQCILSEEKEIDVVMQVEEKLNI</sequence>
<dbReference type="AlphaFoldDB" id="A0AB38P4K9"/>
<dbReference type="SMART" id="SM00382">
    <property type="entry name" value="AAA"/>
    <property type="match status" value="2"/>
</dbReference>
<dbReference type="EMBL" id="QGAL01000003">
    <property type="protein sequence ID" value="TKK19051.1"/>
    <property type="molecule type" value="Genomic_DNA"/>
</dbReference>
<dbReference type="NCBIfam" id="TIGR03345">
    <property type="entry name" value="VI_ClpV1"/>
    <property type="match status" value="1"/>
</dbReference>
<dbReference type="PRINTS" id="PR00300">
    <property type="entry name" value="CLPPROTEASEA"/>
</dbReference>
<dbReference type="PANTHER" id="PTHR11638:SF184">
    <property type="entry name" value="ATPASE WITH CHAPERONE ACTIVITY"/>
    <property type="match status" value="1"/>
</dbReference>
<gene>
    <name evidence="10" type="primary">clpV</name>
    <name evidence="10" type="ORF">EcCFBP13530_11965</name>
</gene>
<dbReference type="InterPro" id="IPR018368">
    <property type="entry name" value="ClpA/B_CS1"/>
</dbReference>
<evidence type="ECO:0000256" key="3">
    <source>
        <dbReference type="ARBA" id="ARBA00022741"/>
    </source>
</evidence>
<proteinExistence type="inferred from homology"/>
<dbReference type="InterPro" id="IPR003959">
    <property type="entry name" value="ATPase_AAA_core"/>
</dbReference>
<evidence type="ECO:0000256" key="4">
    <source>
        <dbReference type="ARBA" id="ARBA00022840"/>
    </source>
</evidence>
<keyword evidence="2 6" id="KW-0677">Repeat</keyword>
<dbReference type="GO" id="GO:0016887">
    <property type="term" value="F:ATP hydrolysis activity"/>
    <property type="evidence" value="ECO:0007669"/>
    <property type="project" value="InterPro"/>
</dbReference>
<keyword evidence="8" id="KW-0175">Coiled coil</keyword>
<dbReference type="PROSITE" id="PS00871">
    <property type="entry name" value="CLPAB_2"/>
    <property type="match status" value="1"/>
</dbReference>
<evidence type="ECO:0000256" key="7">
    <source>
        <dbReference type="RuleBase" id="RU004432"/>
    </source>
</evidence>
<comment type="caution">
    <text evidence="10">The sequence shown here is derived from an EMBL/GenBank/DDBJ whole genome shotgun (WGS) entry which is preliminary data.</text>
</comment>
<dbReference type="CDD" id="cd19499">
    <property type="entry name" value="RecA-like_ClpB_Hsp104-like"/>
    <property type="match status" value="1"/>
</dbReference>
<keyword evidence="5 7" id="KW-0143">Chaperone</keyword>
<dbReference type="Gene3D" id="1.10.1780.10">
    <property type="entry name" value="Clp, N-terminal domain"/>
    <property type="match status" value="1"/>
</dbReference>
<dbReference type="GO" id="GO:0034605">
    <property type="term" value="P:cellular response to heat"/>
    <property type="evidence" value="ECO:0007669"/>
    <property type="project" value="TreeGrafter"/>
</dbReference>
<dbReference type="InterPro" id="IPR001270">
    <property type="entry name" value="ClpA/B"/>
</dbReference>
<dbReference type="InterPro" id="IPR041546">
    <property type="entry name" value="ClpA/ClpB_AAA_lid"/>
</dbReference>
<dbReference type="PROSITE" id="PS00870">
    <property type="entry name" value="CLPAB_1"/>
    <property type="match status" value="1"/>
</dbReference>
<keyword evidence="4 7" id="KW-0067">ATP-binding</keyword>
<dbReference type="InterPro" id="IPR004176">
    <property type="entry name" value="Clp_R_N"/>
</dbReference>
<evidence type="ECO:0000256" key="6">
    <source>
        <dbReference type="PROSITE-ProRule" id="PRU01251"/>
    </source>
</evidence>
<dbReference type="GO" id="GO:0005524">
    <property type="term" value="F:ATP binding"/>
    <property type="evidence" value="ECO:0007669"/>
    <property type="project" value="UniProtKB-KW"/>
</dbReference>
<dbReference type="Pfam" id="PF10431">
    <property type="entry name" value="ClpB_D2-small"/>
    <property type="match status" value="1"/>
</dbReference>
<keyword evidence="3 7" id="KW-0547">Nucleotide-binding</keyword>